<dbReference type="AlphaFoldDB" id="A0A255YRT6"/>
<dbReference type="EMBL" id="NOXU01000032">
    <property type="protein sequence ID" value="OYQ31434.1"/>
    <property type="molecule type" value="Genomic_DNA"/>
</dbReference>
<reference evidence="1 2" key="1">
    <citation type="submission" date="2017-07" db="EMBL/GenBank/DDBJ databases">
        <title>Niveispirillum cyanobacteriorum sp. nov., isolated from cyanobacterial aggregates in a eutrophic lake.</title>
        <authorList>
            <person name="Cai H."/>
        </authorList>
    </citation>
    <scope>NUCLEOTIDE SEQUENCE [LARGE SCALE GENOMIC DNA]</scope>
    <source>
        <strain evidence="2">TH1-14</strain>
    </source>
</reference>
<evidence type="ECO:0000313" key="2">
    <source>
        <dbReference type="Proteomes" id="UP000216998"/>
    </source>
</evidence>
<evidence type="ECO:0000313" key="1">
    <source>
        <dbReference type="EMBL" id="OYQ31434.1"/>
    </source>
</evidence>
<organism evidence="1 2">
    <name type="scientific">Niveispirillum lacus</name>
    <dbReference type="NCBI Taxonomy" id="1981099"/>
    <lineage>
        <taxon>Bacteria</taxon>
        <taxon>Pseudomonadati</taxon>
        <taxon>Pseudomonadota</taxon>
        <taxon>Alphaproteobacteria</taxon>
        <taxon>Rhodospirillales</taxon>
        <taxon>Azospirillaceae</taxon>
        <taxon>Niveispirillum</taxon>
    </lineage>
</organism>
<keyword evidence="2" id="KW-1185">Reference proteome</keyword>
<protein>
    <submittedName>
        <fullName evidence="1">Uncharacterized protein</fullName>
    </submittedName>
</protein>
<dbReference type="Proteomes" id="UP000216998">
    <property type="component" value="Unassembled WGS sequence"/>
</dbReference>
<proteinExistence type="predicted"/>
<name>A0A255YRT6_9PROT</name>
<sequence length="123" mass="12845">MSGKAPESAMVSADTLSYLVAVAAFCQNSATPYREAWLRYAIRSGRPRAVAPPKAYCMSVMTVPPAVRNSRPATLTGTAVSVRAGSVVGVAGATVLWSKARRPDWLALAKLWLQGQAVPAAGG</sequence>
<comment type="caution">
    <text evidence="1">The sequence shown here is derived from an EMBL/GenBank/DDBJ whole genome shotgun (WGS) entry which is preliminary data.</text>
</comment>
<accession>A0A255YRT6</accession>
<gene>
    <name evidence="1" type="ORF">CHU95_19990</name>
</gene>